<dbReference type="RefSeq" id="WP_010769870.1">
    <property type="nucleotide sequence ID" value="NZ_ASWE01000001.1"/>
</dbReference>
<dbReference type="PATRIC" id="fig|1158610.3.peg.3227"/>
<feature type="modified residue" description="4-aspartylphosphate" evidence="4">
    <location>
        <position position="56"/>
    </location>
</feature>
<dbReference type="Gene3D" id="1.10.10.60">
    <property type="entry name" value="Homeodomain-like"/>
    <property type="match status" value="2"/>
</dbReference>
<dbReference type="Gene3D" id="3.40.50.2300">
    <property type="match status" value="1"/>
</dbReference>
<dbReference type="InterPro" id="IPR001789">
    <property type="entry name" value="Sig_transdc_resp-reg_receiver"/>
</dbReference>
<evidence type="ECO:0000256" key="4">
    <source>
        <dbReference type="PROSITE-ProRule" id="PRU00169"/>
    </source>
</evidence>
<gene>
    <name evidence="7" type="ORF">UC3_03239</name>
</gene>
<keyword evidence="1" id="KW-0805">Transcription regulation</keyword>
<dbReference type="OrthoDB" id="342399at2"/>
<dbReference type="eggNOG" id="COG4753">
    <property type="taxonomic scope" value="Bacteria"/>
</dbReference>
<sequence length="249" mass="28762">MEWNVLIIDDEKIIREGMANYLPLLGVNKKCIMQAASGQQALDVLEKQSIQVAFVDINLPDMNGLDLIQLMTQRFQELLIVVISGFDEFEFARRAIQLQVFDYLLKPVPKTDLEMLIQKINQQIESNSLNVCEEAKKSYDNLAQKGKQYIESCYTDATLSLKKAASSLFVSGSYLSKQMKEELGYTFSEYLIDYRLSKAKELLSDPELQYTIAEIARKVGYKDQHYFSRLFKKVYACSPLHYQKKEFLK</sequence>
<dbReference type="SUPFAM" id="SSF52172">
    <property type="entry name" value="CheY-like"/>
    <property type="match status" value="1"/>
</dbReference>
<feature type="domain" description="Response regulatory" evidence="6">
    <location>
        <begin position="4"/>
        <end position="121"/>
    </location>
</feature>
<dbReference type="PRINTS" id="PR00032">
    <property type="entry name" value="HTHARAC"/>
</dbReference>
<evidence type="ECO:0000259" key="5">
    <source>
        <dbReference type="PROSITE" id="PS01124"/>
    </source>
</evidence>
<evidence type="ECO:0000256" key="1">
    <source>
        <dbReference type="ARBA" id="ARBA00023015"/>
    </source>
</evidence>
<proteinExistence type="predicted"/>
<dbReference type="CDD" id="cd17536">
    <property type="entry name" value="REC_YesN-like"/>
    <property type="match status" value="1"/>
</dbReference>
<evidence type="ECO:0000256" key="3">
    <source>
        <dbReference type="ARBA" id="ARBA00023163"/>
    </source>
</evidence>
<evidence type="ECO:0000313" key="7">
    <source>
        <dbReference type="EMBL" id="EOL41674.1"/>
    </source>
</evidence>
<accession>R3TJS6</accession>
<dbReference type="GO" id="GO:0003700">
    <property type="term" value="F:DNA-binding transcription factor activity"/>
    <property type="evidence" value="ECO:0007669"/>
    <property type="project" value="InterPro"/>
</dbReference>
<dbReference type="PANTHER" id="PTHR43280">
    <property type="entry name" value="ARAC-FAMILY TRANSCRIPTIONAL REGULATOR"/>
    <property type="match status" value="1"/>
</dbReference>
<dbReference type="Pfam" id="PF00072">
    <property type="entry name" value="Response_reg"/>
    <property type="match status" value="1"/>
</dbReference>
<dbReference type="STRING" id="154621.RV11_GL002803"/>
<evidence type="ECO:0000313" key="8">
    <source>
        <dbReference type="Proteomes" id="UP000013785"/>
    </source>
</evidence>
<keyword evidence="3" id="KW-0804">Transcription</keyword>
<dbReference type="PROSITE" id="PS50110">
    <property type="entry name" value="RESPONSE_REGULATORY"/>
    <property type="match status" value="1"/>
</dbReference>
<dbReference type="eggNOG" id="COG2207">
    <property type="taxonomic scope" value="Bacteria"/>
</dbReference>
<dbReference type="PANTHER" id="PTHR43280:SF2">
    <property type="entry name" value="HTH-TYPE TRANSCRIPTIONAL REGULATOR EXSA"/>
    <property type="match status" value="1"/>
</dbReference>
<keyword evidence="2" id="KW-0238">DNA-binding</keyword>
<dbReference type="EMBL" id="AJAT01000018">
    <property type="protein sequence ID" value="EOL41674.1"/>
    <property type="molecule type" value="Genomic_DNA"/>
</dbReference>
<dbReference type="SMART" id="SM00342">
    <property type="entry name" value="HTH_ARAC"/>
    <property type="match status" value="1"/>
</dbReference>
<dbReference type="PROSITE" id="PS01124">
    <property type="entry name" value="HTH_ARAC_FAMILY_2"/>
    <property type="match status" value="1"/>
</dbReference>
<evidence type="ECO:0000256" key="2">
    <source>
        <dbReference type="ARBA" id="ARBA00023125"/>
    </source>
</evidence>
<reference evidence="7 8" key="1">
    <citation type="submission" date="2013-02" db="EMBL/GenBank/DDBJ databases">
        <title>The Genome Sequence of Enterococcus phoeniculicola BAA-412.</title>
        <authorList>
            <consortium name="The Broad Institute Genome Sequencing Platform"/>
            <consortium name="The Broad Institute Genome Sequencing Center for Infectious Disease"/>
            <person name="Earl A.M."/>
            <person name="Gilmore M.S."/>
            <person name="Lebreton F."/>
            <person name="Walker B."/>
            <person name="Young S.K."/>
            <person name="Zeng Q."/>
            <person name="Gargeya S."/>
            <person name="Fitzgerald M."/>
            <person name="Haas B."/>
            <person name="Abouelleil A."/>
            <person name="Alvarado L."/>
            <person name="Arachchi H.M."/>
            <person name="Berlin A.M."/>
            <person name="Chapman S.B."/>
            <person name="Dewar J."/>
            <person name="Goldberg J."/>
            <person name="Griggs A."/>
            <person name="Gujja S."/>
            <person name="Hansen M."/>
            <person name="Howarth C."/>
            <person name="Imamovic A."/>
            <person name="Larimer J."/>
            <person name="McCowan C."/>
            <person name="Murphy C."/>
            <person name="Neiman D."/>
            <person name="Pearson M."/>
            <person name="Priest M."/>
            <person name="Roberts A."/>
            <person name="Saif S."/>
            <person name="Shea T."/>
            <person name="Sisk P."/>
            <person name="Sykes S."/>
            <person name="Wortman J."/>
            <person name="Nusbaum C."/>
            <person name="Birren B."/>
        </authorList>
    </citation>
    <scope>NUCLEOTIDE SEQUENCE [LARGE SCALE GENOMIC DNA]</scope>
    <source>
        <strain evidence="7 8">ATCC BAA-412</strain>
    </source>
</reference>
<name>R3TJS6_9ENTE</name>
<keyword evidence="8" id="KW-1185">Reference proteome</keyword>
<dbReference type="InterPro" id="IPR011006">
    <property type="entry name" value="CheY-like_superfamily"/>
</dbReference>
<dbReference type="Proteomes" id="UP000013785">
    <property type="component" value="Unassembled WGS sequence"/>
</dbReference>
<dbReference type="PROSITE" id="PS00041">
    <property type="entry name" value="HTH_ARAC_FAMILY_1"/>
    <property type="match status" value="1"/>
</dbReference>
<dbReference type="SUPFAM" id="SSF46689">
    <property type="entry name" value="Homeodomain-like"/>
    <property type="match status" value="1"/>
</dbReference>
<dbReference type="Pfam" id="PF12833">
    <property type="entry name" value="HTH_18"/>
    <property type="match status" value="1"/>
</dbReference>
<evidence type="ECO:0008006" key="9">
    <source>
        <dbReference type="Google" id="ProtNLM"/>
    </source>
</evidence>
<dbReference type="HOGENOM" id="CLU_000445_5_1_9"/>
<dbReference type="InterPro" id="IPR018062">
    <property type="entry name" value="HTH_AraC-typ_CS"/>
</dbReference>
<dbReference type="GO" id="GO:0000160">
    <property type="term" value="P:phosphorelay signal transduction system"/>
    <property type="evidence" value="ECO:0007669"/>
    <property type="project" value="InterPro"/>
</dbReference>
<dbReference type="InterPro" id="IPR018060">
    <property type="entry name" value="HTH_AraC"/>
</dbReference>
<dbReference type="SMART" id="SM00448">
    <property type="entry name" value="REC"/>
    <property type="match status" value="1"/>
</dbReference>
<comment type="caution">
    <text evidence="7">The sequence shown here is derived from an EMBL/GenBank/DDBJ whole genome shotgun (WGS) entry which is preliminary data.</text>
</comment>
<dbReference type="GO" id="GO:0043565">
    <property type="term" value="F:sequence-specific DNA binding"/>
    <property type="evidence" value="ECO:0007669"/>
    <property type="project" value="InterPro"/>
</dbReference>
<dbReference type="AlphaFoldDB" id="R3TJS6"/>
<dbReference type="InterPro" id="IPR020449">
    <property type="entry name" value="Tscrpt_reg_AraC-type_HTH"/>
</dbReference>
<dbReference type="InterPro" id="IPR009057">
    <property type="entry name" value="Homeodomain-like_sf"/>
</dbReference>
<protein>
    <recommendedName>
        <fullName evidence="9">AraC family transcriptional regulator</fullName>
    </recommendedName>
</protein>
<feature type="domain" description="HTH araC/xylS-type" evidence="5">
    <location>
        <begin position="144"/>
        <end position="245"/>
    </location>
</feature>
<keyword evidence="4" id="KW-0597">Phosphoprotein</keyword>
<evidence type="ECO:0000259" key="6">
    <source>
        <dbReference type="PROSITE" id="PS50110"/>
    </source>
</evidence>
<organism evidence="7 8">
    <name type="scientific">Enterococcus phoeniculicola ATCC BAA-412</name>
    <dbReference type="NCBI Taxonomy" id="1158610"/>
    <lineage>
        <taxon>Bacteria</taxon>
        <taxon>Bacillati</taxon>
        <taxon>Bacillota</taxon>
        <taxon>Bacilli</taxon>
        <taxon>Lactobacillales</taxon>
        <taxon>Enterococcaceae</taxon>
        <taxon>Enterococcus</taxon>
    </lineage>
</organism>